<dbReference type="InterPro" id="IPR015943">
    <property type="entry name" value="WD40/YVTN_repeat-like_dom_sf"/>
</dbReference>
<feature type="repeat" description="WD" evidence="9">
    <location>
        <begin position="118"/>
        <end position="160"/>
    </location>
</feature>
<dbReference type="Gene3D" id="1.20.940.10">
    <property type="entry name" value="Functional domain of the splicing factor Prp18"/>
    <property type="match status" value="1"/>
</dbReference>
<evidence type="ECO:0000256" key="3">
    <source>
        <dbReference type="ARBA" id="ARBA00022448"/>
    </source>
</evidence>
<evidence type="ECO:0000256" key="5">
    <source>
        <dbReference type="ARBA" id="ARBA00022737"/>
    </source>
</evidence>
<dbReference type="GO" id="GO:0005198">
    <property type="term" value="F:structural molecule activity"/>
    <property type="evidence" value="ECO:0007669"/>
    <property type="project" value="TreeGrafter"/>
</dbReference>
<feature type="region of interest" description="Disordered" evidence="10">
    <location>
        <begin position="501"/>
        <end position="560"/>
    </location>
</feature>
<dbReference type="eggNOG" id="KOG0307">
    <property type="taxonomic scope" value="Eukaryota"/>
</dbReference>
<dbReference type="AlphaFoldDB" id="A0A1Y5I7S5"/>
<evidence type="ECO:0000256" key="2">
    <source>
        <dbReference type="ARBA" id="ARBA00009358"/>
    </source>
</evidence>
<reference evidence="12" key="1">
    <citation type="submission" date="2017-04" db="EMBL/GenBank/DDBJ databases">
        <title>Population genomics of picophytoplankton unveils novel chromosome hypervariability.</title>
        <authorList>
            <consortium name="DOE Joint Genome Institute"/>
            <person name="Blanc-Mathieu R."/>
            <person name="Krasovec M."/>
            <person name="Hebrard M."/>
            <person name="Yau S."/>
            <person name="Desgranges E."/>
            <person name="Martin J."/>
            <person name="Schackwitz W."/>
            <person name="Kuo A."/>
            <person name="Salin G."/>
            <person name="Donnadieu C."/>
            <person name="Desdevises Y."/>
            <person name="Sanchez-Ferandin S."/>
            <person name="Moreau H."/>
            <person name="Rivals E."/>
            <person name="Grigoriev I.V."/>
            <person name="Grimsley N."/>
            <person name="Eyre-Walker A."/>
            <person name="Piganeau G."/>
        </authorList>
    </citation>
    <scope>NUCLEOTIDE SEQUENCE [LARGE SCALE GENOMIC DNA]</scope>
    <source>
        <strain evidence="12">RCC 1115</strain>
    </source>
</reference>
<dbReference type="Pfam" id="PF00400">
    <property type="entry name" value="WD40"/>
    <property type="match status" value="2"/>
</dbReference>
<gene>
    <name evidence="12" type="ORF">BE221DRAFT_120299</name>
</gene>
<evidence type="ECO:0000256" key="4">
    <source>
        <dbReference type="ARBA" id="ARBA00022574"/>
    </source>
</evidence>
<evidence type="ECO:0000256" key="1">
    <source>
        <dbReference type="ARBA" id="ARBA00004240"/>
    </source>
</evidence>
<dbReference type="InterPro" id="IPR019775">
    <property type="entry name" value="WD40_repeat_CS"/>
</dbReference>
<keyword evidence="4 9" id="KW-0853">WD repeat</keyword>
<dbReference type="GO" id="GO:0070971">
    <property type="term" value="C:endoplasmic reticulum exit site"/>
    <property type="evidence" value="ECO:0007669"/>
    <property type="project" value="TreeGrafter"/>
</dbReference>
<feature type="compositionally biased region" description="Pro residues" evidence="10">
    <location>
        <begin position="1090"/>
        <end position="1126"/>
    </location>
</feature>
<feature type="compositionally biased region" description="Low complexity" evidence="10">
    <location>
        <begin position="787"/>
        <end position="815"/>
    </location>
</feature>
<keyword evidence="3" id="KW-0813">Transport</keyword>
<comment type="subcellular location">
    <subcellularLocation>
        <location evidence="1">Endoplasmic reticulum</location>
    </subcellularLocation>
</comment>
<feature type="region of interest" description="Disordered" evidence="10">
    <location>
        <begin position="344"/>
        <end position="374"/>
    </location>
</feature>
<dbReference type="GO" id="GO:0005789">
    <property type="term" value="C:endoplasmic reticulum membrane"/>
    <property type="evidence" value="ECO:0007669"/>
    <property type="project" value="UniProtKB-SubCell"/>
</dbReference>
<feature type="compositionally biased region" description="Pro residues" evidence="10">
    <location>
        <begin position="537"/>
        <end position="553"/>
    </location>
</feature>
<sequence>MTAVKTTSRCATAAFSPGSSHLATGTMAGAIDLSFSTTACLEIFEVDYASREMDMPVVGKAIPSTERFHRIVWGSAGIGSTETRLGLIAGGLVDGTVNVYNPAKIVDGATNGAIITKLAKHQGAVRGLDFNTFSPNLLASGAEDGELCIWDLENPTKPSLYPALKSTTGGPTAGEVSFLQWNHKVQHILASSSLNGSTVVWDLKRQRPVISFTDPNSRRRCSAMQWNPEVATQLIVASDDDRSCTLQVWDLRNSISPAREFVAHSKGVLAMAWNLQDPALLLTCGKDNRTLCWDTEVGEVISELPASANWNFDVQWSKTAPGILSTSSFDGKITLHNMQQAGASQAGAHGVNSDFTGLAHEQSTGPKAPMKRAPNWLKRPCGATFGFGGKLLAHGAQLQGGPTASPTTISIMSVKSESTDGMVVKEQSVEFEQAVKNGEVNDLIKFCEVKRQDAKGEDQEAWTFMRILFAEDARREMLRHLEFGDALEAREKSLAALSMKDAREVEDSAPMSAPTSPSLPPVEDNDAFFDNLGDAPVQPPKPTPAPKSIPPPKQATVTTIPPPTAADFEIQRALIVGDYKAAVAACEKAERYADALILAAAGGPELWAEAQASHIARAPRPYMQVAAAVVGKNLSSLVKARPVSAWRETLAMLCTYAPGDEWGPLAEVLAEGLITSGDHNSAMLCYICAGNVDAAIKYWLTLLPSRNFTPKDLYGVVEKAVMLTRAAGQSESTQGFTSLITNYAEMLSSQGDLDSALDYLGMVPGSPGEDVNVLRDRIIRSSVSTKASTSTQVVSPAVSSSVPASSSPYQASPTSNVSTYGAPPPTSYGAYSSAPASGYGAYAAAPPTSAPPPTTMVPQTFAPPPVPTTFTPTPMSAPPQASQIPQRPPQQPAPPRPAPPMDMQGGYFSGSSSTPAYSAPAPPVSMAPQLPPQPAAPAGPPPRKTAYDSAPVESAYASQGTYGGSMGQQAAPSSVPPSMTAAYNVAAQVAAGNMGAPPPPPSGGGYHAPHAAPMTPPSPQAPPMMPAMMVPSPMQSHQNAPPQAPPTSRAPPPPPPQAVAPTASFDPTPAAPPPSIPQRVEQPAYGTAPSAPPPSMQAYGAPPPMQGMAPTPPSMPSTFAPPPPAQQQPQVQAPTPPPPAPAKPQPPTDCRMETVDTSKVSAELTHVVQALRALYDACATAAANHPAKRKEMDDSSKRLGVLLWKLASAEVSDSVVTKLKSLAQALDAFDFAAAQQTQMQLTTGDWDECSAWLTALKRLTKFRATLP</sequence>
<keyword evidence="5" id="KW-0677">Repeat</keyword>
<comment type="similarity">
    <text evidence="2">Belongs to the WD repeat SEC31 family.</text>
</comment>
<feature type="region of interest" description="Disordered" evidence="10">
    <location>
        <begin position="958"/>
        <end position="977"/>
    </location>
</feature>
<protein>
    <recommendedName>
        <fullName evidence="11">Sec16 Sec23-binding domain-containing protein</fullName>
    </recommendedName>
</protein>
<evidence type="ECO:0000256" key="6">
    <source>
        <dbReference type="ARBA" id="ARBA00022824"/>
    </source>
</evidence>
<feature type="compositionally biased region" description="Pro residues" evidence="10">
    <location>
        <begin position="886"/>
        <end position="900"/>
    </location>
</feature>
<dbReference type="InterPro" id="IPR001680">
    <property type="entry name" value="WD40_rpt"/>
</dbReference>
<dbReference type="Gene3D" id="2.130.10.10">
    <property type="entry name" value="YVTN repeat-like/Quinoprotein amine dehydrogenase"/>
    <property type="match status" value="1"/>
</dbReference>
<feature type="compositionally biased region" description="Low complexity" evidence="10">
    <location>
        <begin position="868"/>
        <end position="885"/>
    </location>
</feature>
<feature type="compositionally biased region" description="Pro residues" evidence="10">
    <location>
        <begin position="1134"/>
        <end position="1147"/>
    </location>
</feature>
<feature type="compositionally biased region" description="Low complexity" evidence="10">
    <location>
        <begin position="1026"/>
        <end position="1036"/>
    </location>
</feature>
<feature type="compositionally biased region" description="Low complexity" evidence="10">
    <location>
        <begin position="1059"/>
        <end position="1068"/>
    </location>
</feature>
<dbReference type="PROSITE" id="PS50294">
    <property type="entry name" value="WD_REPEATS_REGION"/>
    <property type="match status" value="1"/>
</dbReference>
<evidence type="ECO:0000313" key="12">
    <source>
        <dbReference type="EMBL" id="OUS43085.1"/>
    </source>
</evidence>
<name>A0A1Y5I7S5_OSTTA</name>
<feature type="domain" description="Sec16 Sec23-binding" evidence="11">
    <location>
        <begin position="570"/>
        <end position="760"/>
    </location>
</feature>
<feature type="compositionally biased region" description="Pro residues" evidence="10">
    <location>
        <begin position="848"/>
        <end position="867"/>
    </location>
</feature>
<proteinExistence type="inferred from homology"/>
<dbReference type="GO" id="GO:0015031">
    <property type="term" value="P:protein transport"/>
    <property type="evidence" value="ECO:0007669"/>
    <property type="project" value="UniProtKB-KW"/>
</dbReference>
<dbReference type="SMART" id="SM00320">
    <property type="entry name" value="WD40"/>
    <property type="match status" value="5"/>
</dbReference>
<dbReference type="EMBL" id="KZ155835">
    <property type="protein sequence ID" value="OUS43085.1"/>
    <property type="molecule type" value="Genomic_DNA"/>
</dbReference>
<dbReference type="Pfam" id="PF12931">
    <property type="entry name" value="TPR_Sec16"/>
    <property type="match status" value="1"/>
</dbReference>
<keyword evidence="7" id="KW-0931">ER-Golgi transport</keyword>
<evidence type="ECO:0000259" key="11">
    <source>
        <dbReference type="Pfam" id="PF12931"/>
    </source>
</evidence>
<feature type="compositionally biased region" description="Pro residues" evidence="10">
    <location>
        <begin position="1042"/>
        <end position="1058"/>
    </location>
</feature>
<evidence type="ECO:0000256" key="9">
    <source>
        <dbReference type="PROSITE-ProRule" id="PRU00221"/>
    </source>
</evidence>
<feature type="region of interest" description="Disordered" evidence="10">
    <location>
        <begin position="785"/>
        <end position="818"/>
    </location>
</feature>
<feature type="compositionally biased region" description="Pro residues" evidence="10">
    <location>
        <begin position="1014"/>
        <end position="1025"/>
    </location>
</feature>
<evidence type="ECO:0000256" key="8">
    <source>
        <dbReference type="ARBA" id="ARBA00022927"/>
    </source>
</evidence>
<dbReference type="GO" id="GO:0030127">
    <property type="term" value="C:COPII vesicle coat"/>
    <property type="evidence" value="ECO:0007669"/>
    <property type="project" value="TreeGrafter"/>
</dbReference>
<dbReference type="GO" id="GO:0090110">
    <property type="term" value="P:COPII-coated vesicle cargo loading"/>
    <property type="evidence" value="ECO:0007669"/>
    <property type="project" value="TreeGrafter"/>
</dbReference>
<dbReference type="PROSITE" id="PS50082">
    <property type="entry name" value="WD_REPEATS_2"/>
    <property type="match status" value="2"/>
</dbReference>
<dbReference type="InterPro" id="IPR040251">
    <property type="entry name" value="SEC31-like"/>
</dbReference>
<dbReference type="eggNOG" id="KOG0335">
    <property type="taxonomic scope" value="Eukaryota"/>
</dbReference>
<evidence type="ECO:0000256" key="10">
    <source>
        <dbReference type="SAM" id="MobiDB-lite"/>
    </source>
</evidence>
<dbReference type="Proteomes" id="UP000195557">
    <property type="component" value="Unassembled WGS sequence"/>
</dbReference>
<organism evidence="12">
    <name type="scientific">Ostreococcus tauri</name>
    <name type="common">Marine green alga</name>
    <dbReference type="NCBI Taxonomy" id="70448"/>
    <lineage>
        <taxon>Eukaryota</taxon>
        <taxon>Viridiplantae</taxon>
        <taxon>Chlorophyta</taxon>
        <taxon>Mamiellophyceae</taxon>
        <taxon>Mamiellales</taxon>
        <taxon>Bathycoccaceae</taxon>
        <taxon>Ostreococcus</taxon>
    </lineage>
</organism>
<feature type="region of interest" description="Disordered" evidence="10">
    <location>
        <begin position="847"/>
        <end position="951"/>
    </location>
</feature>
<dbReference type="PANTHER" id="PTHR13923">
    <property type="entry name" value="SEC31-RELATED PROTEIN"/>
    <property type="match status" value="1"/>
</dbReference>
<evidence type="ECO:0000256" key="7">
    <source>
        <dbReference type="ARBA" id="ARBA00022892"/>
    </source>
</evidence>
<keyword evidence="6" id="KW-0256">Endoplasmic reticulum</keyword>
<keyword evidence="8" id="KW-0653">Protein transport</keyword>
<feature type="compositionally biased region" description="Pro residues" evidence="10">
    <location>
        <begin position="920"/>
        <end position="943"/>
    </location>
</feature>
<dbReference type="InterPro" id="IPR024298">
    <property type="entry name" value="Sec16_Sec23-bd"/>
</dbReference>
<dbReference type="GO" id="GO:0007029">
    <property type="term" value="P:endoplasmic reticulum organization"/>
    <property type="evidence" value="ECO:0007669"/>
    <property type="project" value="TreeGrafter"/>
</dbReference>
<dbReference type="PROSITE" id="PS00678">
    <property type="entry name" value="WD_REPEATS_1"/>
    <property type="match status" value="1"/>
</dbReference>
<dbReference type="SUPFAM" id="SSF50978">
    <property type="entry name" value="WD40 repeat-like"/>
    <property type="match status" value="1"/>
</dbReference>
<dbReference type="InterPro" id="IPR036322">
    <property type="entry name" value="WD40_repeat_dom_sf"/>
</dbReference>
<accession>A0A1Y5I7S5</accession>
<feature type="region of interest" description="Disordered" evidence="10">
    <location>
        <begin position="994"/>
        <end position="1152"/>
    </location>
</feature>
<dbReference type="Gene3D" id="1.25.40.1030">
    <property type="match status" value="1"/>
</dbReference>
<feature type="repeat" description="WD" evidence="9">
    <location>
        <begin position="261"/>
        <end position="303"/>
    </location>
</feature>
<feature type="compositionally biased region" description="Low complexity" evidence="10">
    <location>
        <begin position="909"/>
        <end position="919"/>
    </location>
</feature>
<dbReference type="PANTHER" id="PTHR13923:SF11">
    <property type="entry name" value="SECRETORY 31, ISOFORM D"/>
    <property type="match status" value="1"/>
</dbReference>